<dbReference type="SMART" id="SM00568">
    <property type="entry name" value="GRAM"/>
    <property type="match status" value="1"/>
</dbReference>
<dbReference type="Pfam" id="PF02893">
    <property type="entry name" value="GRAM"/>
    <property type="match status" value="1"/>
</dbReference>
<dbReference type="Gene3D" id="2.30.29.30">
    <property type="entry name" value="Pleckstrin-homology domain (PH domain)/Phosphotyrosine-binding domain (PTB)"/>
    <property type="match status" value="1"/>
</dbReference>
<feature type="domain" description="GRAM" evidence="2">
    <location>
        <begin position="102"/>
        <end position="180"/>
    </location>
</feature>
<protein>
    <submittedName>
        <fullName evidence="3">GEM-like protein 4</fullName>
    </submittedName>
</protein>
<accession>A0A199VRN7</accession>
<dbReference type="AlphaFoldDB" id="A0A199VRN7"/>
<dbReference type="InterPro" id="IPR011993">
    <property type="entry name" value="PH-like_dom_sf"/>
</dbReference>
<dbReference type="InterPro" id="IPR037848">
    <property type="entry name" value="GEM-like"/>
</dbReference>
<evidence type="ECO:0000256" key="1">
    <source>
        <dbReference type="ARBA" id="ARBA00009414"/>
    </source>
</evidence>
<name>A0A199VRN7_ANACO</name>
<evidence type="ECO:0000313" key="4">
    <source>
        <dbReference type="Proteomes" id="UP000092600"/>
    </source>
</evidence>
<gene>
    <name evidence="3" type="ORF">ACMD2_13732</name>
</gene>
<comment type="caution">
    <text evidence="3">The sequence shown here is derived from an EMBL/GenBank/DDBJ whole genome shotgun (WGS) entry which is preliminary data.</text>
</comment>
<sequence length="223" mass="24832">MESFKTEHAVGIPMSSITHVGEELARESASASESVVSFRGSNSHGPFNSKQNKKFCIINWMRKLSIKANNYAQGIRQHVNLGPKFSKSVKGKSSIGGGGGERMFKQCFSAKKGEKLLKAFQCYLSTTSGPIAGMLFISTEKLAFCSNKPLTLTSPKGETARVPYKVLIPHRRVKRAIPSENTNKPDQKYVQIVTVDDFEFWFMGFGSHQRSFKSLQHSIFKSQ</sequence>
<organism evidence="3 4">
    <name type="scientific">Ananas comosus</name>
    <name type="common">Pineapple</name>
    <name type="synonym">Ananas ananas</name>
    <dbReference type="NCBI Taxonomy" id="4615"/>
    <lineage>
        <taxon>Eukaryota</taxon>
        <taxon>Viridiplantae</taxon>
        <taxon>Streptophyta</taxon>
        <taxon>Embryophyta</taxon>
        <taxon>Tracheophyta</taxon>
        <taxon>Spermatophyta</taxon>
        <taxon>Magnoliopsida</taxon>
        <taxon>Liliopsida</taxon>
        <taxon>Poales</taxon>
        <taxon>Bromeliaceae</taxon>
        <taxon>Bromelioideae</taxon>
        <taxon>Ananas</taxon>
    </lineage>
</organism>
<comment type="similarity">
    <text evidence="1">Belongs to the GEM family.</text>
</comment>
<proteinExistence type="inferred from homology"/>
<evidence type="ECO:0000313" key="3">
    <source>
        <dbReference type="EMBL" id="OAY79862.1"/>
    </source>
</evidence>
<reference evidence="3 4" key="1">
    <citation type="journal article" date="2016" name="DNA Res.">
        <title>The draft genome of MD-2 pineapple using hybrid error correction of long reads.</title>
        <authorList>
            <person name="Redwan R.M."/>
            <person name="Saidin A."/>
            <person name="Kumar S.V."/>
        </authorList>
    </citation>
    <scope>NUCLEOTIDE SEQUENCE [LARGE SCALE GENOMIC DNA]</scope>
    <source>
        <strain evidence="4">cv. MD2</strain>
        <tissue evidence="3">Leaf</tissue>
    </source>
</reference>
<dbReference type="Proteomes" id="UP000092600">
    <property type="component" value="Unassembled WGS sequence"/>
</dbReference>
<dbReference type="PANTHER" id="PTHR31969">
    <property type="entry name" value="GEM-LIKE PROTEIN 2"/>
    <property type="match status" value="1"/>
</dbReference>
<evidence type="ECO:0000259" key="2">
    <source>
        <dbReference type="SMART" id="SM00568"/>
    </source>
</evidence>
<dbReference type="STRING" id="4615.A0A199VRN7"/>
<dbReference type="EMBL" id="LSRQ01000998">
    <property type="protein sequence ID" value="OAY79862.1"/>
    <property type="molecule type" value="Genomic_DNA"/>
</dbReference>
<dbReference type="InterPro" id="IPR004182">
    <property type="entry name" value="GRAM"/>
</dbReference>